<feature type="domain" description="DUF1549" evidence="1">
    <location>
        <begin position="270"/>
        <end position="441"/>
    </location>
</feature>
<name>A0A382IND7_9ZZZZ</name>
<dbReference type="EMBL" id="UINC01068077">
    <property type="protein sequence ID" value="SVC00383.1"/>
    <property type="molecule type" value="Genomic_DNA"/>
</dbReference>
<sequence length="441" mass="48747">LSTGDVIDVTRQSKLNLGGVAAVSLHGIVTPIKDGATTLTVELGGKSASVPVEVSGNSGGHKADYIRDVMPVLSKVGCNAGTCHGAKDGKNGFKLSLRGYDPIYDVRAFTDEIASRRVNLASPDNSLMLMKTTAAAPHTGGQVITPGGKYYRIIHNWIANGAKLDLKSPRVKSISLSPENPVVQELGSRQQFRVVATYSDGTARDVTAESIIESGNADIASHDKRGLLKTLRRGEAPVLARFEGAYAATTLTAMGDRSGFVWKQPEMWNKVDELTAAKWERMKILPSGLCSDSEFIRRIYLDLTGLPPSVGAVKKFITDKRDTHTKRNEVIDRLIGNEDYIDRWANKWADLLQVNRKFLGPEGSKMFRDWIRNEVKANTPYDEFARKVLTATGSNKENPPASYYKILRKPAETMENTTHLWLGTRFNCNKCHDHPFERWTQ</sequence>
<organism evidence="2">
    <name type="scientific">marine metagenome</name>
    <dbReference type="NCBI Taxonomy" id="408172"/>
    <lineage>
        <taxon>unclassified sequences</taxon>
        <taxon>metagenomes</taxon>
        <taxon>ecological metagenomes</taxon>
    </lineage>
</organism>
<reference evidence="2" key="1">
    <citation type="submission" date="2018-05" db="EMBL/GenBank/DDBJ databases">
        <authorList>
            <person name="Lanie J.A."/>
            <person name="Ng W.-L."/>
            <person name="Kazmierczak K.M."/>
            <person name="Andrzejewski T.M."/>
            <person name="Davidsen T.M."/>
            <person name="Wayne K.J."/>
            <person name="Tettelin H."/>
            <person name="Glass J.I."/>
            <person name="Rusch D."/>
            <person name="Podicherti R."/>
            <person name="Tsui H.-C.T."/>
            <person name="Winkler M.E."/>
        </authorList>
    </citation>
    <scope>NUCLEOTIDE SEQUENCE</scope>
</reference>
<dbReference type="InterPro" id="IPR011444">
    <property type="entry name" value="DUF1549"/>
</dbReference>
<dbReference type="PANTHER" id="PTHR35889">
    <property type="entry name" value="CYCLOINULO-OLIGOSACCHARIDE FRUCTANOTRANSFERASE-RELATED"/>
    <property type="match status" value="1"/>
</dbReference>
<protein>
    <recommendedName>
        <fullName evidence="1">DUF1549 domain-containing protein</fullName>
    </recommendedName>
</protein>
<dbReference type="PANTHER" id="PTHR35889:SF3">
    <property type="entry name" value="F-BOX DOMAIN-CONTAINING PROTEIN"/>
    <property type="match status" value="1"/>
</dbReference>
<dbReference type="AlphaFoldDB" id="A0A382IND7"/>
<evidence type="ECO:0000313" key="2">
    <source>
        <dbReference type="EMBL" id="SVC00383.1"/>
    </source>
</evidence>
<dbReference type="Pfam" id="PF07583">
    <property type="entry name" value="PSCyt2"/>
    <property type="match status" value="1"/>
</dbReference>
<evidence type="ECO:0000259" key="1">
    <source>
        <dbReference type="Pfam" id="PF07583"/>
    </source>
</evidence>
<feature type="non-terminal residue" evidence="2">
    <location>
        <position position="441"/>
    </location>
</feature>
<dbReference type="Gene3D" id="2.60.40.1080">
    <property type="match status" value="1"/>
</dbReference>
<proteinExistence type="predicted"/>
<accession>A0A382IND7</accession>
<feature type="non-terminal residue" evidence="2">
    <location>
        <position position="1"/>
    </location>
</feature>
<gene>
    <name evidence="2" type="ORF">METZ01_LOCUS253237</name>
</gene>